<keyword evidence="1" id="KW-0812">Transmembrane</keyword>
<reference evidence="2" key="1">
    <citation type="submission" date="2021-03" db="EMBL/GenBank/DDBJ databases">
        <authorList>
            <person name="Bekaert M."/>
        </authorList>
    </citation>
    <scope>NUCLEOTIDE SEQUENCE</scope>
</reference>
<keyword evidence="1" id="KW-1133">Transmembrane helix</keyword>
<accession>A0A8S3U5M5</accession>
<dbReference type="OrthoDB" id="6126000at2759"/>
<keyword evidence="3" id="KW-1185">Reference proteome</keyword>
<dbReference type="Proteomes" id="UP000683360">
    <property type="component" value="Unassembled WGS sequence"/>
</dbReference>
<comment type="caution">
    <text evidence="2">The sequence shown here is derived from an EMBL/GenBank/DDBJ whole genome shotgun (WGS) entry which is preliminary data.</text>
</comment>
<keyword evidence="2" id="KW-0456">Lyase</keyword>
<dbReference type="AlphaFoldDB" id="A0A8S3U5M5"/>
<feature type="transmembrane region" description="Helical" evidence="1">
    <location>
        <begin position="78"/>
        <end position="98"/>
    </location>
</feature>
<gene>
    <name evidence="2" type="ORF">MEDL_50408</name>
</gene>
<evidence type="ECO:0000313" key="2">
    <source>
        <dbReference type="EMBL" id="CAG2237950.1"/>
    </source>
</evidence>
<proteinExistence type="predicted"/>
<organism evidence="2 3">
    <name type="scientific">Mytilus edulis</name>
    <name type="common">Blue mussel</name>
    <dbReference type="NCBI Taxonomy" id="6550"/>
    <lineage>
        <taxon>Eukaryota</taxon>
        <taxon>Metazoa</taxon>
        <taxon>Spiralia</taxon>
        <taxon>Lophotrochozoa</taxon>
        <taxon>Mollusca</taxon>
        <taxon>Bivalvia</taxon>
        <taxon>Autobranchia</taxon>
        <taxon>Pteriomorphia</taxon>
        <taxon>Mytilida</taxon>
        <taxon>Mytiloidea</taxon>
        <taxon>Mytilidae</taxon>
        <taxon>Mytilinae</taxon>
        <taxon>Mytilus</taxon>
    </lineage>
</organism>
<sequence>MQSSIADIDTDAHHTPENETAILLGHQVSQLAESQVGHSSSQLKLIQSPQTPILVIIQYEGLLLWQNSTMWLQNGTLFDFRVVPCFVAVFYVVFVPLLPCYASSLLGTVDSSVLWEVTLVADIDGYIRAVFTTGAVQNTLANNSYGGIVYSYSTQSLRVWYPPVQDHGINYLVYLDKLFGKSSTATLAELEITTIVPYAKEDMTDTLCQFGKIIE</sequence>
<dbReference type="EC" id="4.2.1.19" evidence="2"/>
<dbReference type="EMBL" id="CAJPWZ010002409">
    <property type="protein sequence ID" value="CAG2237950.1"/>
    <property type="molecule type" value="Genomic_DNA"/>
</dbReference>
<evidence type="ECO:0000256" key="1">
    <source>
        <dbReference type="SAM" id="Phobius"/>
    </source>
</evidence>
<dbReference type="GO" id="GO:0004424">
    <property type="term" value="F:imidazoleglycerol-phosphate dehydratase activity"/>
    <property type="evidence" value="ECO:0007669"/>
    <property type="project" value="UniProtKB-EC"/>
</dbReference>
<protein>
    <submittedName>
        <fullName evidence="2">HisB</fullName>
        <ecNumber evidence="2">4.2.1.19</ecNumber>
    </submittedName>
</protein>
<name>A0A8S3U5M5_MYTED</name>
<keyword evidence="1" id="KW-0472">Membrane</keyword>
<evidence type="ECO:0000313" key="3">
    <source>
        <dbReference type="Proteomes" id="UP000683360"/>
    </source>
</evidence>